<dbReference type="Proteomes" id="UP001500393">
    <property type="component" value="Unassembled WGS sequence"/>
</dbReference>
<evidence type="ECO:0000313" key="1">
    <source>
        <dbReference type="EMBL" id="GAA1605078.1"/>
    </source>
</evidence>
<evidence type="ECO:0008006" key="3">
    <source>
        <dbReference type="Google" id="ProtNLM"/>
    </source>
</evidence>
<dbReference type="InterPro" id="IPR000836">
    <property type="entry name" value="PRTase_dom"/>
</dbReference>
<comment type="caution">
    <text evidence="1">The sequence shown here is derived from an EMBL/GenBank/DDBJ whole genome shotgun (WGS) entry which is preliminary data.</text>
</comment>
<sequence length="258" mass="28322">MTQQLDQLLPEIAGVMTNPLRIAGVTCSICTREVTSGYPLCFKCQAHRAGHEVPGQPGYHLTSNLAVPLTYAVQGYQAYTDVYKYKDSVSFEAAQRRLALLTAVFVIAHKFCIDRFTGHPVTCLAIVPSLTGRAGQHPLEKFAPLLPENWHRIRLSAASDLPADANHRREPNPAFYECTYDLTGHHVVLLDDTWVTGGHTQGAAVRLRQAGAARVTILVFARLLKTSYAPTAEFVRLYNLPHPPYTSTICPVTGGPCP</sequence>
<dbReference type="Gene3D" id="3.40.50.2020">
    <property type="match status" value="1"/>
</dbReference>
<dbReference type="SUPFAM" id="SSF53271">
    <property type="entry name" value="PRTase-like"/>
    <property type="match status" value="1"/>
</dbReference>
<dbReference type="InterPro" id="IPR029057">
    <property type="entry name" value="PRTase-like"/>
</dbReference>
<dbReference type="CDD" id="cd06223">
    <property type="entry name" value="PRTases_typeI"/>
    <property type="match status" value="1"/>
</dbReference>
<reference evidence="1 2" key="1">
    <citation type="journal article" date="2019" name="Int. J. Syst. Evol. Microbiol.">
        <title>The Global Catalogue of Microorganisms (GCM) 10K type strain sequencing project: providing services to taxonomists for standard genome sequencing and annotation.</title>
        <authorList>
            <consortium name="The Broad Institute Genomics Platform"/>
            <consortium name="The Broad Institute Genome Sequencing Center for Infectious Disease"/>
            <person name="Wu L."/>
            <person name="Ma J."/>
        </authorList>
    </citation>
    <scope>NUCLEOTIDE SEQUENCE [LARGE SCALE GENOMIC DNA]</scope>
    <source>
        <strain evidence="1 2">JCM 14969</strain>
    </source>
</reference>
<keyword evidence="2" id="KW-1185">Reference proteome</keyword>
<dbReference type="RefSeq" id="WP_020385387.1">
    <property type="nucleotide sequence ID" value="NZ_BAAAOS010000054.1"/>
</dbReference>
<organism evidence="1 2">
    <name type="scientific">Kribbella sancticallisti</name>
    <dbReference type="NCBI Taxonomy" id="460087"/>
    <lineage>
        <taxon>Bacteria</taxon>
        <taxon>Bacillati</taxon>
        <taxon>Actinomycetota</taxon>
        <taxon>Actinomycetes</taxon>
        <taxon>Propionibacteriales</taxon>
        <taxon>Kribbellaceae</taxon>
        <taxon>Kribbella</taxon>
    </lineage>
</organism>
<evidence type="ECO:0000313" key="2">
    <source>
        <dbReference type="Proteomes" id="UP001500393"/>
    </source>
</evidence>
<dbReference type="EMBL" id="BAAAOS010000054">
    <property type="protein sequence ID" value="GAA1605078.1"/>
    <property type="molecule type" value="Genomic_DNA"/>
</dbReference>
<protein>
    <recommendedName>
        <fullName evidence="3">Amidophosphoribosyltransferase</fullName>
    </recommendedName>
</protein>
<name>A0ABN2EEV5_9ACTN</name>
<gene>
    <name evidence="1" type="ORF">GCM10009789_68790</name>
</gene>
<proteinExistence type="predicted"/>
<accession>A0ABN2EEV5</accession>